<accession>A0A016SGU7</accession>
<dbReference type="STRING" id="53326.A0A016SGU7"/>
<feature type="compositionally biased region" description="Low complexity" evidence="2">
    <location>
        <begin position="133"/>
        <end position="143"/>
    </location>
</feature>
<dbReference type="PROSITE" id="PS51479">
    <property type="entry name" value="ZF_RTR1"/>
    <property type="match status" value="1"/>
</dbReference>
<name>A0A016SGU7_9BILA</name>
<dbReference type="InterPro" id="IPR008042">
    <property type="entry name" value="Retrotrans_Pao"/>
</dbReference>
<dbReference type="SUPFAM" id="SSF56672">
    <property type="entry name" value="DNA/RNA polymerases"/>
    <property type="match status" value="1"/>
</dbReference>
<dbReference type="InterPro" id="IPR001969">
    <property type="entry name" value="Aspartic_peptidase_AS"/>
</dbReference>
<dbReference type="InterPro" id="IPR005312">
    <property type="entry name" value="DUF1759"/>
</dbReference>
<dbReference type="OrthoDB" id="5920525at2759"/>
<evidence type="ECO:0000259" key="3">
    <source>
        <dbReference type="PROSITE" id="PS51479"/>
    </source>
</evidence>
<dbReference type="Pfam" id="PF05380">
    <property type="entry name" value="Peptidase_A17"/>
    <property type="match status" value="1"/>
</dbReference>
<feature type="region of interest" description="Disordered" evidence="2">
    <location>
        <begin position="490"/>
        <end position="514"/>
    </location>
</feature>
<dbReference type="Pfam" id="PF03564">
    <property type="entry name" value="DUF1759"/>
    <property type="match status" value="1"/>
</dbReference>
<reference evidence="5" key="1">
    <citation type="journal article" date="2015" name="Nat. Genet.">
        <title>The genome and transcriptome of the zoonotic hookworm Ancylostoma ceylanicum identify infection-specific gene families.</title>
        <authorList>
            <person name="Schwarz E.M."/>
            <person name="Hu Y."/>
            <person name="Antoshechkin I."/>
            <person name="Miller M.M."/>
            <person name="Sternberg P.W."/>
            <person name="Aroian R.V."/>
        </authorList>
    </citation>
    <scope>NUCLEOTIDE SEQUENCE</scope>
    <source>
        <strain evidence="5">HY135</strain>
    </source>
</reference>
<dbReference type="GO" id="GO:0006508">
    <property type="term" value="P:proteolysis"/>
    <property type="evidence" value="ECO:0007669"/>
    <property type="project" value="InterPro"/>
</dbReference>
<keyword evidence="5" id="KW-1185">Reference proteome</keyword>
<dbReference type="GO" id="GO:0003676">
    <property type="term" value="F:nucleic acid binding"/>
    <property type="evidence" value="ECO:0007669"/>
    <property type="project" value="InterPro"/>
</dbReference>
<dbReference type="AlphaFoldDB" id="A0A016SGU7"/>
<dbReference type="SMART" id="SM00343">
    <property type="entry name" value="ZnF_C2HC"/>
    <property type="match status" value="2"/>
</dbReference>
<evidence type="ECO:0000313" key="4">
    <source>
        <dbReference type="EMBL" id="EYB89938.1"/>
    </source>
</evidence>
<comment type="similarity">
    <text evidence="1">Belongs to the RPAP2 family.</text>
</comment>
<sequence length="1177" mass="133819">MPHNDSSRLRRQIGFFKKLIQRNCSSVAQTLSEYEIESKQPSLSKLDVDQLEALRLELHTTRTSLLKAYTRLTSLHDEWSVLQQSDPLELDAFAEYIAKYGDYRTSVTQAVSQLEELDSLLNEIDNEFRGRDLSLSSEASDSAASDDRHEAKPIQPIDRQLPSHPNAPMSHPDPLLPRTTTTAANAPYNSSLLNFVDASILSKLELPTFDGNLLDYPEFSARFATLVGNKPQLDNTTKFSLLKSCLRGRALQSIQGLSMTAENYSIAMDILKTHYDDKVTMRHILYTKLAQLPSCDPEGRQLPILYNRMFSLIRQFSNGNDDSKETALGALLLNKLPVRVRSQIYDRTGNSHNVTPSELLHLLTDIVRKDSTLFEIEYHSKQQMNISHLHQGFHISSTTDTRPTSKRRIQRKTSKGCPFCNSMLHSAIECNVFINVKQRNEQVRIRRLCYNCLSPRHSTQECPSKYTCKFCSKKHHSSLCFRSSHQVRGKLQPQPSSTLIRQKPNSMTDRPLKPQNHSAHVTELLADSAQHHQVEPLSTVRRTDDAATLTCSSNQQMPPITNHSSQASLMCATVSLFNPSKPSKQINATALFDSGSSKSYITEELAASLNLSVHTTEDITISTFGTNDSLHLRCANHTIGIITEKGAKHLEVKSVPTLTGNLQQILVDTQADQEDFTIFTCKPSILIGNDYFWDIVLSDDFHYRLLPKGYRLLHTTVGNIILKESLNLRNTRSYTSLVANDNLANPNYHDELSELVTKFWKLETVGIIDDPAKRDDEECLNFFNNTISYDKQDQRYVVKLPFKIEPSQLPNNFSLAYSRLCSQLRTLKQNEKLMHKYHAVIMDQLQRGIIEKVPTEEISSPAHYLSHHGVIKKEGDDIKIRCVYDGSARTKGNLSLNDSLYRGPVLLPDLAGILLRIRFYKILISSDIEKAFLMVGLHVDSRDYTRFLWLNDPTRPLTRDNVVTYRFTRVPFGLISSPFLLAGTIHHHLTTTATPISQAILRNTYVDNVFYGVNTTEEGLKFYNESKELFQTAGMNLRAYASNATKLNHYFEEKEHNKIPEVQKLLGLQWNTTTDILIVHLPSQPPNNVKWTKRKVLKCVASIYDPLGLVSPMILIAKRLLQSLWKIELSWDDTLPTQQDVLWKQIISSWTVPILSIPRLLFHEDANTESVYDLHVF</sequence>
<dbReference type="Gene3D" id="3.30.70.270">
    <property type="match status" value="1"/>
</dbReference>
<dbReference type="Pfam" id="PF05585">
    <property type="entry name" value="DUF1758"/>
    <property type="match status" value="1"/>
</dbReference>
<dbReference type="Gene3D" id="3.10.10.10">
    <property type="entry name" value="HIV Type 1 Reverse Transcriptase, subunit A, domain 1"/>
    <property type="match status" value="1"/>
</dbReference>
<gene>
    <name evidence="4" type="primary">Acey_s0226.g2792</name>
    <name evidence="4" type="ORF">Y032_0226g2792</name>
</gene>
<dbReference type="GO" id="GO:0004190">
    <property type="term" value="F:aspartic-type endopeptidase activity"/>
    <property type="evidence" value="ECO:0007669"/>
    <property type="project" value="InterPro"/>
</dbReference>
<feature type="region of interest" description="Disordered" evidence="2">
    <location>
        <begin position="157"/>
        <end position="182"/>
    </location>
</feature>
<proteinExistence type="inferred from homology"/>
<evidence type="ECO:0000313" key="5">
    <source>
        <dbReference type="Proteomes" id="UP000024635"/>
    </source>
</evidence>
<evidence type="ECO:0000256" key="1">
    <source>
        <dbReference type="PROSITE-ProRule" id="PRU00812"/>
    </source>
</evidence>
<feature type="region of interest" description="Disordered" evidence="2">
    <location>
        <begin position="132"/>
        <end position="151"/>
    </location>
</feature>
<dbReference type="InterPro" id="IPR007308">
    <property type="entry name" value="Rtr1/RPAP2_dom"/>
</dbReference>
<protein>
    <recommendedName>
        <fullName evidence="3">RTR1-type domain-containing protein</fullName>
    </recommendedName>
</protein>
<organism evidence="4 5">
    <name type="scientific">Ancylostoma ceylanicum</name>
    <dbReference type="NCBI Taxonomy" id="53326"/>
    <lineage>
        <taxon>Eukaryota</taxon>
        <taxon>Metazoa</taxon>
        <taxon>Ecdysozoa</taxon>
        <taxon>Nematoda</taxon>
        <taxon>Chromadorea</taxon>
        <taxon>Rhabditida</taxon>
        <taxon>Rhabditina</taxon>
        <taxon>Rhabditomorpha</taxon>
        <taxon>Strongyloidea</taxon>
        <taxon>Ancylostomatidae</taxon>
        <taxon>Ancylostomatinae</taxon>
        <taxon>Ancylostoma</taxon>
    </lineage>
</organism>
<dbReference type="GO" id="GO:0008270">
    <property type="term" value="F:zinc ion binding"/>
    <property type="evidence" value="ECO:0007669"/>
    <property type="project" value="InterPro"/>
</dbReference>
<feature type="compositionally biased region" description="Polar residues" evidence="2">
    <location>
        <begin position="493"/>
        <end position="508"/>
    </location>
</feature>
<dbReference type="InterPro" id="IPR008737">
    <property type="entry name" value="DUF1758"/>
</dbReference>
<dbReference type="Proteomes" id="UP000024635">
    <property type="component" value="Unassembled WGS sequence"/>
</dbReference>
<dbReference type="PANTHER" id="PTHR47331:SF5">
    <property type="entry name" value="RIBONUCLEASE H"/>
    <property type="match status" value="1"/>
</dbReference>
<dbReference type="PROSITE" id="PS00141">
    <property type="entry name" value="ASP_PROTEASE"/>
    <property type="match status" value="1"/>
</dbReference>
<feature type="domain" description="RTR1-type" evidence="3">
    <location>
        <begin position="265"/>
        <end position="502"/>
    </location>
</feature>
<comment type="caution">
    <text evidence="4">The sequence shown here is derived from an EMBL/GenBank/DDBJ whole genome shotgun (WGS) entry which is preliminary data.</text>
</comment>
<dbReference type="InterPro" id="IPR043128">
    <property type="entry name" value="Rev_trsase/Diguanyl_cyclase"/>
</dbReference>
<dbReference type="InterPro" id="IPR043502">
    <property type="entry name" value="DNA/RNA_pol_sf"/>
</dbReference>
<dbReference type="PANTHER" id="PTHR47331">
    <property type="entry name" value="PHD-TYPE DOMAIN-CONTAINING PROTEIN"/>
    <property type="match status" value="1"/>
</dbReference>
<dbReference type="EMBL" id="JARK01001562">
    <property type="protein sequence ID" value="EYB89938.1"/>
    <property type="molecule type" value="Genomic_DNA"/>
</dbReference>
<dbReference type="InterPro" id="IPR001878">
    <property type="entry name" value="Znf_CCHC"/>
</dbReference>
<evidence type="ECO:0000256" key="2">
    <source>
        <dbReference type="SAM" id="MobiDB-lite"/>
    </source>
</evidence>